<evidence type="ECO:0000256" key="1">
    <source>
        <dbReference type="ARBA" id="ARBA00004651"/>
    </source>
</evidence>
<reference evidence="9 10" key="1">
    <citation type="submission" date="2019-02" db="EMBL/GenBank/DDBJ databases">
        <title>Genomic Encyclopedia of Type Strains, Phase IV (KMG-IV): sequencing the most valuable type-strain genomes for metagenomic binning, comparative biology and taxonomic classification.</title>
        <authorList>
            <person name="Goeker M."/>
        </authorList>
    </citation>
    <scope>NUCLEOTIDE SEQUENCE [LARGE SCALE GENOMIC DNA]</scope>
    <source>
        <strain evidence="9 10">DSM 101727</strain>
    </source>
</reference>
<feature type="transmembrane region" description="Helical" evidence="7">
    <location>
        <begin position="218"/>
        <end position="237"/>
    </location>
</feature>
<dbReference type="CDD" id="cd06261">
    <property type="entry name" value="TM_PBP2"/>
    <property type="match status" value="1"/>
</dbReference>
<evidence type="ECO:0000256" key="2">
    <source>
        <dbReference type="ARBA" id="ARBA00022448"/>
    </source>
</evidence>
<evidence type="ECO:0000256" key="7">
    <source>
        <dbReference type="RuleBase" id="RU363032"/>
    </source>
</evidence>
<evidence type="ECO:0000313" key="9">
    <source>
        <dbReference type="EMBL" id="RZS41050.1"/>
    </source>
</evidence>
<comment type="subcellular location">
    <subcellularLocation>
        <location evidence="1 7">Cell membrane</location>
        <topology evidence="1 7">Multi-pass membrane protein</topology>
    </subcellularLocation>
</comment>
<keyword evidence="5 7" id="KW-1133">Transmembrane helix</keyword>
<dbReference type="OrthoDB" id="5458199at2"/>
<proteinExistence type="inferred from homology"/>
<keyword evidence="3" id="KW-1003">Cell membrane</keyword>
<dbReference type="Pfam" id="PF00528">
    <property type="entry name" value="BPD_transp_1"/>
    <property type="match status" value="1"/>
</dbReference>
<evidence type="ECO:0000256" key="5">
    <source>
        <dbReference type="ARBA" id="ARBA00022989"/>
    </source>
</evidence>
<feature type="transmembrane region" description="Helical" evidence="7">
    <location>
        <begin position="121"/>
        <end position="140"/>
    </location>
</feature>
<dbReference type="EMBL" id="SGWQ01000003">
    <property type="protein sequence ID" value="RZS41050.1"/>
    <property type="molecule type" value="Genomic_DNA"/>
</dbReference>
<dbReference type="Proteomes" id="UP000294257">
    <property type="component" value="Unassembled WGS sequence"/>
</dbReference>
<evidence type="ECO:0000256" key="4">
    <source>
        <dbReference type="ARBA" id="ARBA00022692"/>
    </source>
</evidence>
<dbReference type="InterPro" id="IPR000515">
    <property type="entry name" value="MetI-like"/>
</dbReference>
<organism evidence="9 10">
    <name type="scientific">Herbihabitans rhizosphaerae</name>
    <dbReference type="NCBI Taxonomy" id="1872711"/>
    <lineage>
        <taxon>Bacteria</taxon>
        <taxon>Bacillati</taxon>
        <taxon>Actinomycetota</taxon>
        <taxon>Actinomycetes</taxon>
        <taxon>Pseudonocardiales</taxon>
        <taxon>Pseudonocardiaceae</taxon>
        <taxon>Herbihabitans</taxon>
    </lineage>
</organism>
<dbReference type="GO" id="GO:0055085">
    <property type="term" value="P:transmembrane transport"/>
    <property type="evidence" value="ECO:0007669"/>
    <property type="project" value="InterPro"/>
</dbReference>
<evidence type="ECO:0000256" key="3">
    <source>
        <dbReference type="ARBA" id="ARBA00022475"/>
    </source>
</evidence>
<feature type="transmembrane region" description="Helical" evidence="7">
    <location>
        <begin position="55"/>
        <end position="80"/>
    </location>
</feature>
<dbReference type="RefSeq" id="WP_130344015.1">
    <property type="nucleotide sequence ID" value="NZ_SGWQ01000003.1"/>
</dbReference>
<feature type="transmembrane region" description="Helical" evidence="7">
    <location>
        <begin position="161"/>
        <end position="178"/>
    </location>
</feature>
<keyword evidence="4 7" id="KW-0812">Transmembrane</keyword>
<feature type="domain" description="ABC transmembrane type-1" evidence="8">
    <location>
        <begin position="55"/>
        <end position="237"/>
    </location>
</feature>
<dbReference type="SUPFAM" id="SSF161098">
    <property type="entry name" value="MetI-like"/>
    <property type="match status" value="1"/>
</dbReference>
<keyword evidence="10" id="KW-1185">Reference proteome</keyword>
<name>A0A4Q7KXK2_9PSEU</name>
<gene>
    <name evidence="9" type="ORF">EV193_103368</name>
</gene>
<dbReference type="GO" id="GO:0005886">
    <property type="term" value="C:plasma membrane"/>
    <property type="evidence" value="ECO:0007669"/>
    <property type="project" value="UniProtKB-SubCell"/>
</dbReference>
<feature type="transmembrane region" description="Helical" evidence="7">
    <location>
        <begin position="92"/>
        <end position="115"/>
    </location>
</feature>
<comment type="similarity">
    <text evidence="7">Belongs to the binding-protein-dependent transport system permease family.</text>
</comment>
<dbReference type="InterPro" id="IPR035906">
    <property type="entry name" value="MetI-like_sf"/>
</dbReference>
<dbReference type="PROSITE" id="PS50928">
    <property type="entry name" value="ABC_TM1"/>
    <property type="match status" value="1"/>
</dbReference>
<accession>A0A4Q7KXK2</accession>
<evidence type="ECO:0000259" key="8">
    <source>
        <dbReference type="PROSITE" id="PS50928"/>
    </source>
</evidence>
<dbReference type="PANTHER" id="PTHR30151:SF25">
    <property type="entry name" value="TAURINE TRANSPORT SYSTEM PERMEASE PROTEIN TAUC"/>
    <property type="match status" value="1"/>
</dbReference>
<protein>
    <submittedName>
        <fullName evidence="9">NitT/TauT family transport system permease protein</fullName>
    </submittedName>
</protein>
<dbReference type="PANTHER" id="PTHR30151">
    <property type="entry name" value="ALKANE SULFONATE ABC TRANSPORTER-RELATED, MEMBRANE SUBUNIT"/>
    <property type="match status" value="1"/>
</dbReference>
<evidence type="ECO:0000313" key="10">
    <source>
        <dbReference type="Proteomes" id="UP000294257"/>
    </source>
</evidence>
<evidence type="ECO:0000256" key="6">
    <source>
        <dbReference type="ARBA" id="ARBA00023136"/>
    </source>
</evidence>
<dbReference type="GO" id="GO:0010438">
    <property type="term" value="P:cellular response to sulfur starvation"/>
    <property type="evidence" value="ECO:0007669"/>
    <property type="project" value="TreeGrafter"/>
</dbReference>
<keyword evidence="2 7" id="KW-0813">Transport</keyword>
<comment type="caution">
    <text evidence="9">The sequence shown here is derived from an EMBL/GenBank/DDBJ whole genome shotgun (WGS) entry which is preliminary data.</text>
</comment>
<keyword evidence="6 7" id="KW-0472">Membrane</keyword>
<feature type="transmembrane region" description="Helical" evidence="7">
    <location>
        <begin position="184"/>
        <end position="206"/>
    </location>
</feature>
<sequence length="255" mass="26982">MRPVTRGLVGLAVFLLIWEVVGRSGITERRFLPPPSDVLGSLGEILVDGKFQSDVVATVLALVVSVAIAVLIAVPLGLLLGSFPVARHATRAVVEFLRPIPSVAFIPLAVVMLGVGPETKITLAVYAAVWPILFNTIYALDEVEDLHLETARAFGYSRVRTILSISLPSAVPFVLTGVRLASSIGLVVLISTEMIAGGRLGIGTFINVAREGAGRMDLLLAATVVAGAIGYLVNAAFDVAQRRWVSWSSLTRSAS</sequence>
<dbReference type="Gene3D" id="1.10.3720.10">
    <property type="entry name" value="MetI-like"/>
    <property type="match status" value="1"/>
</dbReference>
<dbReference type="AlphaFoldDB" id="A0A4Q7KXK2"/>